<dbReference type="InterPro" id="IPR055377">
    <property type="entry name" value="GH3_M"/>
</dbReference>
<evidence type="ECO:0000259" key="4">
    <source>
        <dbReference type="Pfam" id="PF23572"/>
    </source>
</evidence>
<comment type="caution">
    <text evidence="5">The sequence shown here is derived from an EMBL/GenBank/DDBJ whole genome shotgun (WGS) entry which is preliminary data.</text>
</comment>
<dbReference type="Pfam" id="PF23571">
    <property type="entry name" value="GH3_M"/>
    <property type="match status" value="1"/>
</dbReference>
<dbReference type="InterPro" id="IPR055378">
    <property type="entry name" value="GH3_C"/>
</dbReference>
<dbReference type="Pfam" id="PF03321">
    <property type="entry name" value="GH3"/>
    <property type="match status" value="1"/>
</dbReference>
<dbReference type="Pfam" id="PF23572">
    <property type="entry name" value="GH3_C"/>
    <property type="match status" value="1"/>
</dbReference>
<evidence type="ECO:0000259" key="3">
    <source>
        <dbReference type="Pfam" id="PF23571"/>
    </source>
</evidence>
<keyword evidence="2" id="KW-0436">Ligase</keyword>
<evidence type="ECO:0000256" key="1">
    <source>
        <dbReference type="ARBA" id="ARBA00008068"/>
    </source>
</evidence>
<evidence type="ECO:0000313" key="6">
    <source>
        <dbReference type="Proteomes" id="UP001202328"/>
    </source>
</evidence>
<comment type="similarity">
    <text evidence="1">Belongs to the IAA-amido conjugating enzyme family.</text>
</comment>
<dbReference type="InterPro" id="IPR004993">
    <property type="entry name" value="GH3"/>
</dbReference>
<dbReference type="PANTHER" id="PTHR31901">
    <property type="entry name" value="GH3 DOMAIN-CONTAINING PROTEIN"/>
    <property type="match status" value="1"/>
</dbReference>
<evidence type="ECO:0000313" key="5">
    <source>
        <dbReference type="EMBL" id="KAI3929866.1"/>
    </source>
</evidence>
<dbReference type="PANTHER" id="PTHR31901:SF9">
    <property type="entry name" value="GH3 DOMAIN-CONTAINING PROTEIN"/>
    <property type="match status" value="1"/>
</dbReference>
<dbReference type="AlphaFoldDB" id="A0AAD4SYH8"/>
<evidence type="ECO:0000256" key="2">
    <source>
        <dbReference type="ARBA" id="ARBA00022598"/>
    </source>
</evidence>
<dbReference type="GO" id="GO:0005737">
    <property type="term" value="C:cytoplasm"/>
    <property type="evidence" value="ECO:0007669"/>
    <property type="project" value="TreeGrafter"/>
</dbReference>
<dbReference type="EMBL" id="JAJJMB010007553">
    <property type="protein sequence ID" value="KAI3929866.1"/>
    <property type="molecule type" value="Genomic_DNA"/>
</dbReference>
<name>A0AAD4SYH8_9MAGN</name>
<dbReference type="Proteomes" id="UP001202328">
    <property type="component" value="Unassembled WGS sequence"/>
</dbReference>
<proteinExistence type="inferred from homology"/>
<sequence>MKTPPPESPGDLGTIYENEMVDENHKKALEFIEEVTTNAEQVQKRVLYEILSRNEHVEYLQRHRLNGHTDSVTFKTTVPIITYEDLKPDIDRIIAKGNTYSPPILCAQPISKFYCTSGTSSGVRKRIPTTEEDNERRGVFRSLVKPVLNQYIPGLDKGKAMFILVAQPEDPTPGGINITPSSTGRYKSAYFMKDKNFTSPIQTILCEDSYQSIYSQFLCGLCHNKLVVRFGAGFASRLVRNIRFFKEHWSHLCNDIRTGTIDYARITDPLVQKAVLEVLKENSGPELADFIETECMRDDASWKGIISRLWPNTKYIEVIVTGSMSQYIPAIDFYSNSLPIISCRYSTSECNMGINLNPLSKPDQVSYTLIPTMAYYEFLPVHDSNSSDARNQEQEPVDLTAVELGRDYELVITTYTGLYRYRVGDVLRVAGFKNNAPQFQYMGRSNKLPSVATERIDEVELQNAVNIAANHLMKFIHVSLVDYTCFTDTTSTTPGHYVLYFELHCGMSDALVSRSSVFEECCLALEESLGNYYCFVRKEGTVGPLEIKIVEKGTFDKLMNYAISQGAPVSQYKTPRCVKLDPIVELLNSSVVSNYYSQACPKYNGM</sequence>
<reference evidence="5" key="1">
    <citation type="submission" date="2022-04" db="EMBL/GenBank/DDBJ databases">
        <title>A functionally conserved STORR gene fusion in Papaver species that diverged 16.8 million years ago.</title>
        <authorList>
            <person name="Catania T."/>
        </authorList>
    </citation>
    <scope>NUCLEOTIDE SEQUENCE</scope>
    <source>
        <strain evidence="5">S-188037</strain>
    </source>
</reference>
<keyword evidence="6" id="KW-1185">Reference proteome</keyword>
<organism evidence="5 6">
    <name type="scientific">Papaver atlanticum</name>
    <dbReference type="NCBI Taxonomy" id="357466"/>
    <lineage>
        <taxon>Eukaryota</taxon>
        <taxon>Viridiplantae</taxon>
        <taxon>Streptophyta</taxon>
        <taxon>Embryophyta</taxon>
        <taxon>Tracheophyta</taxon>
        <taxon>Spermatophyta</taxon>
        <taxon>Magnoliopsida</taxon>
        <taxon>Ranunculales</taxon>
        <taxon>Papaveraceae</taxon>
        <taxon>Papaveroideae</taxon>
        <taxon>Papaver</taxon>
    </lineage>
</organism>
<accession>A0AAD4SYH8</accession>
<protein>
    <submittedName>
        <fullName evidence="5">Uncharacterized protein</fullName>
    </submittedName>
</protein>
<feature type="domain" description="GH3 middle" evidence="3">
    <location>
        <begin position="367"/>
        <end position="444"/>
    </location>
</feature>
<dbReference type="GO" id="GO:0010279">
    <property type="term" value="F:indole-3-acetic acid amido synthetase activity"/>
    <property type="evidence" value="ECO:0007669"/>
    <property type="project" value="TreeGrafter"/>
</dbReference>
<gene>
    <name evidence="5" type="ORF">MKW98_004020</name>
</gene>
<feature type="domain" description="GH3 C-terminal" evidence="4">
    <location>
        <begin position="460"/>
        <end position="579"/>
    </location>
</feature>